<evidence type="ECO:0000256" key="2">
    <source>
        <dbReference type="ARBA" id="ARBA00008854"/>
    </source>
</evidence>
<keyword evidence="3" id="KW-0812">Transmembrane</keyword>
<sequence length="198" mass="22530">MKRGLLITIGIIVLVAIIIYRVFAGSYNNMVTKEEQVTSAWSQVENVYQRRADLIPNLVNTVKGYADFEQETLQGVIEARSKATGVNINADDLSPEKIQQFQQAQQGLSSALSRLMVVVERYPDLKANQNFSKLQDQLEGTENRIAVERRRFNEVTRDYNTYIRKFPQTMLAGMYGFEKKGYFEADQGAENAPEVSFD</sequence>
<organism evidence="6">
    <name type="scientific">Marivirga arenosa</name>
    <dbReference type="NCBI Taxonomy" id="3059076"/>
    <lineage>
        <taxon>Bacteria</taxon>
        <taxon>Pseudomonadati</taxon>
        <taxon>Bacteroidota</taxon>
        <taxon>Cytophagia</taxon>
        <taxon>Cytophagales</taxon>
        <taxon>Marivirgaceae</taxon>
        <taxon>Marivirga</taxon>
    </lineage>
</organism>
<gene>
    <name evidence="6" type="ORF">QYS47_29050</name>
</gene>
<dbReference type="RefSeq" id="WP_322347594.1">
    <property type="nucleotide sequence ID" value="NZ_CP129968.2"/>
</dbReference>
<reference evidence="6" key="1">
    <citation type="submission" date="2023-08" db="EMBL/GenBank/DDBJ databases">
        <title>Comparative genomics and taxonomic characterization of three novel marine species of genus Marivirga.</title>
        <authorList>
            <person name="Muhammad N."/>
            <person name="Kim S.-G."/>
        </authorList>
    </citation>
    <scope>NUCLEOTIDE SEQUENCE</scope>
    <source>
        <strain evidence="6">BKB1-2</strain>
    </source>
</reference>
<keyword evidence="4" id="KW-1133">Transmembrane helix</keyword>
<dbReference type="SUPFAM" id="SSF140478">
    <property type="entry name" value="LemA-like"/>
    <property type="match status" value="1"/>
</dbReference>
<dbReference type="PANTHER" id="PTHR34478">
    <property type="entry name" value="PROTEIN LEMA"/>
    <property type="match status" value="1"/>
</dbReference>
<dbReference type="EMBL" id="CP129968">
    <property type="protein sequence ID" value="WNB18058.1"/>
    <property type="molecule type" value="Genomic_DNA"/>
</dbReference>
<dbReference type="Gene3D" id="1.20.1440.20">
    <property type="entry name" value="LemA-like domain"/>
    <property type="match status" value="1"/>
</dbReference>
<proteinExistence type="inferred from homology"/>
<keyword evidence="5" id="KW-0472">Membrane</keyword>
<dbReference type="AlphaFoldDB" id="A0AA51ZWK2"/>
<dbReference type="GO" id="GO:0016020">
    <property type="term" value="C:membrane"/>
    <property type="evidence" value="ECO:0007669"/>
    <property type="project" value="UniProtKB-SubCell"/>
</dbReference>
<evidence type="ECO:0000256" key="1">
    <source>
        <dbReference type="ARBA" id="ARBA00004167"/>
    </source>
</evidence>
<evidence type="ECO:0000256" key="3">
    <source>
        <dbReference type="ARBA" id="ARBA00022692"/>
    </source>
</evidence>
<dbReference type="KEGG" id="marp:QYS47_29050"/>
<evidence type="ECO:0000256" key="4">
    <source>
        <dbReference type="ARBA" id="ARBA00022989"/>
    </source>
</evidence>
<dbReference type="Proteomes" id="UP001232019">
    <property type="component" value="Chromosome"/>
</dbReference>
<dbReference type="Pfam" id="PF04011">
    <property type="entry name" value="LemA"/>
    <property type="match status" value="1"/>
</dbReference>
<accession>A0AA51ZWK2</accession>
<protein>
    <submittedName>
        <fullName evidence="6">LemA family protein</fullName>
    </submittedName>
</protein>
<dbReference type="PANTHER" id="PTHR34478:SF2">
    <property type="entry name" value="MEMBRANE PROTEIN"/>
    <property type="match status" value="1"/>
</dbReference>
<evidence type="ECO:0000256" key="5">
    <source>
        <dbReference type="ARBA" id="ARBA00023136"/>
    </source>
</evidence>
<comment type="subcellular location">
    <subcellularLocation>
        <location evidence="1">Membrane</location>
        <topology evidence="1">Single-pass membrane protein</topology>
    </subcellularLocation>
</comment>
<dbReference type="InterPro" id="IPR023353">
    <property type="entry name" value="LemA-like_dom_sf"/>
</dbReference>
<comment type="similarity">
    <text evidence="2">Belongs to the LemA family.</text>
</comment>
<evidence type="ECO:0000313" key="6">
    <source>
        <dbReference type="EMBL" id="WNB18058.1"/>
    </source>
</evidence>
<dbReference type="InterPro" id="IPR007156">
    <property type="entry name" value="MamQ_LemA"/>
</dbReference>
<name>A0AA51ZWK2_9BACT</name>